<keyword evidence="1" id="KW-1185">Reference proteome</keyword>
<evidence type="ECO:0000313" key="1">
    <source>
        <dbReference type="Proteomes" id="UP000887577"/>
    </source>
</evidence>
<dbReference type="AlphaFoldDB" id="A0A914Y489"/>
<reference evidence="2" key="1">
    <citation type="submission" date="2022-11" db="UniProtKB">
        <authorList>
            <consortium name="WormBaseParasite"/>
        </authorList>
    </citation>
    <scope>IDENTIFICATION</scope>
</reference>
<organism evidence="1 2">
    <name type="scientific">Panagrolaimus superbus</name>
    <dbReference type="NCBI Taxonomy" id="310955"/>
    <lineage>
        <taxon>Eukaryota</taxon>
        <taxon>Metazoa</taxon>
        <taxon>Ecdysozoa</taxon>
        <taxon>Nematoda</taxon>
        <taxon>Chromadorea</taxon>
        <taxon>Rhabditida</taxon>
        <taxon>Tylenchina</taxon>
        <taxon>Panagrolaimomorpha</taxon>
        <taxon>Panagrolaimoidea</taxon>
        <taxon>Panagrolaimidae</taxon>
        <taxon>Panagrolaimus</taxon>
    </lineage>
</organism>
<dbReference type="Gene3D" id="3.40.50.300">
    <property type="entry name" value="P-loop containing nucleotide triphosphate hydrolases"/>
    <property type="match status" value="1"/>
</dbReference>
<dbReference type="Proteomes" id="UP000887577">
    <property type="component" value="Unplaced"/>
</dbReference>
<name>A0A914Y489_9BILA</name>
<accession>A0A914Y489</accession>
<evidence type="ECO:0000313" key="2">
    <source>
        <dbReference type="WBParaSite" id="PSU_v2.g14045.t1"/>
    </source>
</evidence>
<protein>
    <submittedName>
        <fullName evidence="2">Uncharacterized protein</fullName>
    </submittedName>
</protein>
<sequence>MLKKLWALEDMDLENENEGGPRIRELSFSNYIFTISTLAETLPLRTLICASSNNFVKEITVALQKVIPKSFKYGNAARIDTNHRYNPSSILSRCTVELGKIGNTKLKSFQLIICTLGLAPKLVDHGISADHFDNIFIHNSQTVSELDAWMVLGKLANVKTNIFICGKFDGKGIKVDAEVLQHDEIGFCISIFERLYCLSSYDICENAKNITLIEL</sequence>
<dbReference type="InterPro" id="IPR027417">
    <property type="entry name" value="P-loop_NTPase"/>
</dbReference>
<proteinExistence type="predicted"/>
<dbReference type="WBParaSite" id="PSU_v2.g14045.t1">
    <property type="protein sequence ID" value="PSU_v2.g14045.t1"/>
    <property type="gene ID" value="PSU_v2.g14045"/>
</dbReference>